<organism evidence="2 3">
    <name type="scientific">Candidatus Allofournierella pullicola</name>
    <dbReference type="NCBI Taxonomy" id="2838596"/>
    <lineage>
        <taxon>Bacteria</taxon>
        <taxon>Bacillati</taxon>
        <taxon>Bacillota</taxon>
        <taxon>Clostridia</taxon>
        <taxon>Eubacteriales</taxon>
        <taxon>Oscillospiraceae</taxon>
        <taxon>Allofournierella</taxon>
    </lineage>
</organism>
<dbReference type="InterPro" id="IPR001173">
    <property type="entry name" value="Glyco_trans_2-like"/>
</dbReference>
<dbReference type="PANTHER" id="PTHR22916">
    <property type="entry name" value="GLYCOSYLTRANSFERASE"/>
    <property type="match status" value="1"/>
</dbReference>
<name>A0A9D2AEP7_9FIRM</name>
<evidence type="ECO:0000313" key="3">
    <source>
        <dbReference type="Proteomes" id="UP000824193"/>
    </source>
</evidence>
<dbReference type="PANTHER" id="PTHR22916:SF3">
    <property type="entry name" value="UDP-GLCNAC:BETAGAL BETA-1,3-N-ACETYLGLUCOSAMINYLTRANSFERASE-LIKE PROTEIN 1"/>
    <property type="match status" value="1"/>
</dbReference>
<dbReference type="EC" id="2.4.-.-" evidence="2"/>
<keyword evidence="2" id="KW-0328">Glycosyltransferase</keyword>
<dbReference type="Gene3D" id="3.90.550.10">
    <property type="entry name" value="Spore Coat Polysaccharide Biosynthesis Protein SpsA, Chain A"/>
    <property type="match status" value="1"/>
</dbReference>
<dbReference type="Proteomes" id="UP000824193">
    <property type="component" value="Unassembled WGS sequence"/>
</dbReference>
<gene>
    <name evidence="2" type="ORF">H9865_12030</name>
</gene>
<dbReference type="Pfam" id="PF00535">
    <property type="entry name" value="Glycos_transf_2"/>
    <property type="match status" value="1"/>
</dbReference>
<dbReference type="AlphaFoldDB" id="A0A9D2AEP7"/>
<comment type="caution">
    <text evidence="2">The sequence shown here is derived from an EMBL/GenBank/DDBJ whole genome shotgun (WGS) entry which is preliminary data.</text>
</comment>
<dbReference type="EMBL" id="DXFW01000040">
    <property type="protein sequence ID" value="HIX06806.1"/>
    <property type="molecule type" value="Genomic_DNA"/>
</dbReference>
<evidence type="ECO:0000259" key="1">
    <source>
        <dbReference type="Pfam" id="PF00535"/>
    </source>
</evidence>
<dbReference type="InterPro" id="IPR029044">
    <property type="entry name" value="Nucleotide-diphossugar_trans"/>
</dbReference>
<evidence type="ECO:0000313" key="2">
    <source>
        <dbReference type="EMBL" id="HIX06806.1"/>
    </source>
</evidence>
<feature type="domain" description="Glycosyltransferase 2-like" evidence="1">
    <location>
        <begin position="6"/>
        <end position="123"/>
    </location>
</feature>
<dbReference type="GO" id="GO:0016758">
    <property type="term" value="F:hexosyltransferase activity"/>
    <property type="evidence" value="ECO:0007669"/>
    <property type="project" value="UniProtKB-ARBA"/>
</dbReference>
<proteinExistence type="predicted"/>
<reference evidence="2" key="1">
    <citation type="journal article" date="2021" name="PeerJ">
        <title>Extensive microbial diversity within the chicken gut microbiome revealed by metagenomics and culture.</title>
        <authorList>
            <person name="Gilroy R."/>
            <person name="Ravi A."/>
            <person name="Getino M."/>
            <person name="Pursley I."/>
            <person name="Horton D.L."/>
            <person name="Alikhan N.F."/>
            <person name="Baker D."/>
            <person name="Gharbi K."/>
            <person name="Hall N."/>
            <person name="Watson M."/>
            <person name="Adriaenssens E.M."/>
            <person name="Foster-Nyarko E."/>
            <person name="Jarju S."/>
            <person name="Secka A."/>
            <person name="Antonio M."/>
            <person name="Oren A."/>
            <person name="Chaudhuri R.R."/>
            <person name="La Ragione R."/>
            <person name="Hildebrand F."/>
            <person name="Pallen M.J."/>
        </authorList>
    </citation>
    <scope>NUCLEOTIDE SEQUENCE</scope>
    <source>
        <strain evidence="2">2239</strain>
    </source>
</reference>
<keyword evidence="2" id="KW-0808">Transferase</keyword>
<protein>
    <submittedName>
        <fullName evidence="2">Glycosyltransferase</fullName>
        <ecNumber evidence="2">2.4.-.-</ecNumber>
    </submittedName>
</protein>
<dbReference type="SUPFAM" id="SSF53448">
    <property type="entry name" value="Nucleotide-diphospho-sugar transferases"/>
    <property type="match status" value="1"/>
</dbReference>
<reference evidence="2" key="2">
    <citation type="submission" date="2021-04" db="EMBL/GenBank/DDBJ databases">
        <authorList>
            <person name="Gilroy R."/>
        </authorList>
    </citation>
    <scope>NUCLEOTIDE SEQUENCE</scope>
    <source>
        <strain evidence="2">2239</strain>
    </source>
</reference>
<accession>A0A9D2AEP7</accession>
<sequence>MAPLVTVVITTYNQEHYIRKAIDSVLAQKTDFDFEIYITEDCGTDGTRAILQEYAARYPGRIRLNLRQQNVGISRNWYEGLCAAKGEFVCTLEGDDWWRDESKLQKQADFLRAHPEYLAVSHTLLLTDDAGRTYGTLPDDKRILNADATMPLFLRGVTYSCTACMVRNIFKTPDPARAAYVTANRSIADFALCMLYLDGGRVFVMDEAMSAYRVSGGDAAHQNYNTRASAVKKYADFLDVVLASKTYFGRRYPFTRCLLAGTFYPLIDRVKYGGLGPFLKEMGRLPAAAKLALPFYFAGRCFGLVWNKFFGKKEARA</sequence>